<reference evidence="2" key="1">
    <citation type="submission" date="2022-10" db="EMBL/GenBank/DDBJ databases">
        <title>Cytochrome P450 Catalyzes Benzene Ring Formation in the Biosynthesis of Trialkyl-Substituted Aromatic Polyketides.</title>
        <authorList>
            <person name="Zhao E."/>
            <person name="Ge H."/>
        </authorList>
    </citation>
    <scope>NUCLEOTIDE SEQUENCE</scope>
    <source>
        <strain evidence="2">NA0869</strain>
    </source>
</reference>
<evidence type="ECO:0000313" key="3">
    <source>
        <dbReference type="Proteomes" id="UP001163878"/>
    </source>
</evidence>
<dbReference type="SUPFAM" id="SSF55729">
    <property type="entry name" value="Acyl-CoA N-acyltransferases (Nat)"/>
    <property type="match status" value="1"/>
</dbReference>
<evidence type="ECO:0000313" key="2">
    <source>
        <dbReference type="EMBL" id="UYQ66375.1"/>
    </source>
</evidence>
<dbReference type="RefSeq" id="WP_264249886.1">
    <property type="nucleotide sequence ID" value="NZ_CP107567.1"/>
</dbReference>
<dbReference type="PROSITE" id="PS51186">
    <property type="entry name" value="GNAT"/>
    <property type="match status" value="1"/>
</dbReference>
<dbReference type="Pfam" id="PF00583">
    <property type="entry name" value="Acetyltransf_1"/>
    <property type="match status" value="1"/>
</dbReference>
<sequence length="116" mass="12126">MSSNCSLTRIRAEIGIPGGAPGWLGWLVAMEGDRVVGAAAGGVPTAGEGELYTLCAALDRRGRDVGSTLLTAATELMLEHDAEQQSVTLHSEQDPTGGFFRRHGFTGSGTRLVRGL</sequence>
<organism evidence="2 3">
    <name type="scientific">Streptomyces peucetius</name>
    <dbReference type="NCBI Taxonomy" id="1950"/>
    <lineage>
        <taxon>Bacteria</taxon>
        <taxon>Bacillati</taxon>
        <taxon>Actinomycetota</taxon>
        <taxon>Actinomycetes</taxon>
        <taxon>Kitasatosporales</taxon>
        <taxon>Streptomycetaceae</taxon>
        <taxon>Streptomyces</taxon>
    </lineage>
</organism>
<dbReference type="Gene3D" id="3.40.630.30">
    <property type="match status" value="1"/>
</dbReference>
<dbReference type="EMBL" id="CP107567">
    <property type="protein sequence ID" value="UYQ66375.1"/>
    <property type="molecule type" value="Genomic_DNA"/>
</dbReference>
<protein>
    <submittedName>
        <fullName evidence="2">GNAT family N-acetyltransferase</fullName>
    </submittedName>
</protein>
<feature type="domain" description="N-acetyltransferase" evidence="1">
    <location>
        <begin position="1"/>
        <end position="116"/>
    </location>
</feature>
<dbReference type="InterPro" id="IPR016181">
    <property type="entry name" value="Acyl_CoA_acyltransferase"/>
</dbReference>
<dbReference type="CDD" id="cd04301">
    <property type="entry name" value="NAT_SF"/>
    <property type="match status" value="1"/>
</dbReference>
<dbReference type="InterPro" id="IPR000182">
    <property type="entry name" value="GNAT_dom"/>
</dbReference>
<gene>
    <name evidence="2" type="ORF">OGH68_03340</name>
</gene>
<accession>A0ABY6IJM9</accession>
<dbReference type="Proteomes" id="UP001163878">
    <property type="component" value="Chromosome"/>
</dbReference>
<evidence type="ECO:0000259" key="1">
    <source>
        <dbReference type="PROSITE" id="PS51186"/>
    </source>
</evidence>
<name>A0ABY6IJM9_STRPE</name>
<keyword evidence="3" id="KW-1185">Reference proteome</keyword>
<proteinExistence type="predicted"/>